<dbReference type="Pfam" id="PF00534">
    <property type="entry name" value="Glycos_transf_1"/>
    <property type="match status" value="1"/>
</dbReference>
<dbReference type="SUPFAM" id="SSF53756">
    <property type="entry name" value="UDP-Glycosyltransferase/glycogen phosphorylase"/>
    <property type="match status" value="1"/>
</dbReference>
<gene>
    <name evidence="3" type="ORF">NRE15_13295</name>
</gene>
<sequence length="374" mass="43925">MKVLHINSYFSTSGLFNQLYNRQIQSGIDIDVYVPISYEYPEERLATSGDYTTVHRTFHQFDRYIFHLKHNKILKDLLSTYDFNEFDILHAHSLFSNGWLARQIHKRYNIPYVVAVRNADVRTFFQRMPWLRNMGLDILKNASKIVFISKNTYHEVYNNYIPQSLVNSFQAKTDIIANGIDDFWLNNRYYRQNHSLSQPLRIISVGKVYAGKRFEALAEMVNEYNHIHPTELHIVGPAWNQRITERLKQTPNVIYHGSKSKEELLQMYREMDIFALLSSPETFGLVYPEAMSQGLPVIYTKNEGFDSFFDNHLIGVSVEKTDTRGFTKALDYIIKHYSRVSHNATASIDAFNWQVVSKKYLDIYQELLTKKENE</sequence>
<accession>A0ABY5P5J4</accession>
<dbReference type="Pfam" id="PF13439">
    <property type="entry name" value="Glyco_transf_4"/>
    <property type="match status" value="1"/>
</dbReference>
<evidence type="ECO:0000259" key="2">
    <source>
        <dbReference type="Pfam" id="PF13439"/>
    </source>
</evidence>
<dbReference type="InterPro" id="IPR028098">
    <property type="entry name" value="Glyco_trans_4-like_N"/>
</dbReference>
<name>A0ABY5P5J4_9LACT</name>
<feature type="domain" description="Glycosyl transferase family 1" evidence="1">
    <location>
        <begin position="197"/>
        <end position="337"/>
    </location>
</feature>
<evidence type="ECO:0000259" key="1">
    <source>
        <dbReference type="Pfam" id="PF00534"/>
    </source>
</evidence>
<dbReference type="PANTHER" id="PTHR45947">
    <property type="entry name" value="SULFOQUINOVOSYL TRANSFERASE SQD2"/>
    <property type="match status" value="1"/>
</dbReference>
<keyword evidence="4" id="KW-1185">Reference proteome</keyword>
<dbReference type="CDD" id="cd03801">
    <property type="entry name" value="GT4_PimA-like"/>
    <property type="match status" value="1"/>
</dbReference>
<dbReference type="PANTHER" id="PTHR45947:SF3">
    <property type="entry name" value="SULFOQUINOVOSYL TRANSFERASE SQD2"/>
    <property type="match status" value="1"/>
</dbReference>
<dbReference type="EMBL" id="CP102453">
    <property type="protein sequence ID" value="UUX33841.1"/>
    <property type="molecule type" value="Genomic_DNA"/>
</dbReference>
<protein>
    <submittedName>
        <fullName evidence="3">Glycosyltransferase family 4 protein</fullName>
    </submittedName>
</protein>
<evidence type="ECO:0000313" key="4">
    <source>
        <dbReference type="Proteomes" id="UP001315967"/>
    </source>
</evidence>
<feature type="domain" description="Glycosyltransferase subfamily 4-like N-terminal" evidence="2">
    <location>
        <begin position="19"/>
        <end position="181"/>
    </location>
</feature>
<proteinExistence type="predicted"/>
<dbReference type="Gene3D" id="3.40.50.2000">
    <property type="entry name" value="Glycogen Phosphorylase B"/>
    <property type="match status" value="2"/>
</dbReference>
<dbReference type="Proteomes" id="UP001315967">
    <property type="component" value="Chromosome"/>
</dbReference>
<dbReference type="RefSeq" id="WP_313793344.1">
    <property type="nucleotide sequence ID" value="NZ_CP102453.1"/>
</dbReference>
<organism evidence="3 4">
    <name type="scientific">Fundicoccus culcitae</name>
    <dbReference type="NCBI Taxonomy" id="2969821"/>
    <lineage>
        <taxon>Bacteria</taxon>
        <taxon>Bacillati</taxon>
        <taxon>Bacillota</taxon>
        <taxon>Bacilli</taxon>
        <taxon>Lactobacillales</taxon>
        <taxon>Aerococcaceae</taxon>
        <taxon>Fundicoccus</taxon>
    </lineage>
</organism>
<dbReference type="InterPro" id="IPR050194">
    <property type="entry name" value="Glycosyltransferase_grp1"/>
</dbReference>
<dbReference type="InterPro" id="IPR001296">
    <property type="entry name" value="Glyco_trans_1"/>
</dbReference>
<evidence type="ECO:0000313" key="3">
    <source>
        <dbReference type="EMBL" id="UUX33841.1"/>
    </source>
</evidence>
<reference evidence="3 4" key="1">
    <citation type="submission" date="2022-08" db="EMBL/GenBank/DDBJ databases">
        <title>Aerococcaceae sp. nov isolated from spoiled eye mask.</title>
        <authorList>
            <person name="Zhou G."/>
            <person name="Xie X.-B."/>
            <person name="Shi Q.-S."/>
            <person name="Wang Y.-S."/>
            <person name="Wen X."/>
            <person name="Peng H."/>
            <person name="Yang X.-J."/>
            <person name="Tao H.-B."/>
            <person name="Huang X.-M."/>
        </authorList>
    </citation>
    <scope>NUCLEOTIDE SEQUENCE [LARGE SCALE GENOMIC DNA]</scope>
    <source>
        <strain evidence="4">DM20194951</strain>
    </source>
</reference>